<dbReference type="Pfam" id="PF01381">
    <property type="entry name" value="HTH_3"/>
    <property type="match status" value="1"/>
</dbReference>
<feature type="transmembrane region" description="Helical" evidence="1">
    <location>
        <begin position="121"/>
        <end position="140"/>
    </location>
</feature>
<dbReference type="EMBL" id="JBHRSV010000028">
    <property type="protein sequence ID" value="MFC2927023.1"/>
    <property type="molecule type" value="Genomic_DNA"/>
</dbReference>
<gene>
    <name evidence="3" type="ORF">ACFOOR_12980</name>
</gene>
<name>A0ABV7A085_9PROT</name>
<keyword evidence="1" id="KW-0812">Transmembrane</keyword>
<feature type="domain" description="HTH cro/C1-type" evidence="2">
    <location>
        <begin position="10"/>
        <end position="63"/>
    </location>
</feature>
<dbReference type="PROSITE" id="PS50943">
    <property type="entry name" value="HTH_CROC1"/>
    <property type="match status" value="1"/>
</dbReference>
<keyword evidence="1" id="KW-0472">Membrane</keyword>
<protein>
    <submittedName>
        <fullName evidence="3">Helix-turn-helix domain-containing protein</fullName>
    </submittedName>
</protein>
<keyword evidence="4" id="KW-1185">Reference proteome</keyword>
<evidence type="ECO:0000313" key="4">
    <source>
        <dbReference type="Proteomes" id="UP001595379"/>
    </source>
</evidence>
<dbReference type="SMART" id="SM00530">
    <property type="entry name" value="HTH_XRE"/>
    <property type="match status" value="1"/>
</dbReference>
<dbReference type="Gene3D" id="1.10.260.40">
    <property type="entry name" value="lambda repressor-like DNA-binding domains"/>
    <property type="match status" value="1"/>
</dbReference>
<evidence type="ECO:0000259" key="2">
    <source>
        <dbReference type="PROSITE" id="PS50943"/>
    </source>
</evidence>
<feature type="transmembrane region" description="Helical" evidence="1">
    <location>
        <begin position="88"/>
        <end position="109"/>
    </location>
</feature>
<accession>A0ABV7A085</accession>
<keyword evidence="1" id="KW-1133">Transmembrane helix</keyword>
<organism evidence="3 4">
    <name type="scientific">Hyphobacterium vulgare</name>
    <dbReference type="NCBI Taxonomy" id="1736751"/>
    <lineage>
        <taxon>Bacteria</taxon>
        <taxon>Pseudomonadati</taxon>
        <taxon>Pseudomonadota</taxon>
        <taxon>Alphaproteobacteria</taxon>
        <taxon>Maricaulales</taxon>
        <taxon>Maricaulaceae</taxon>
        <taxon>Hyphobacterium</taxon>
    </lineage>
</organism>
<dbReference type="RefSeq" id="WP_343163014.1">
    <property type="nucleotide sequence ID" value="NZ_JBHRSV010000028.1"/>
</dbReference>
<proteinExistence type="predicted"/>
<evidence type="ECO:0000256" key="1">
    <source>
        <dbReference type="SAM" id="Phobius"/>
    </source>
</evidence>
<dbReference type="SUPFAM" id="SSF47413">
    <property type="entry name" value="lambda repressor-like DNA-binding domains"/>
    <property type="match status" value="1"/>
</dbReference>
<dbReference type="CDD" id="cd00093">
    <property type="entry name" value="HTH_XRE"/>
    <property type="match status" value="1"/>
</dbReference>
<dbReference type="InterPro" id="IPR010982">
    <property type="entry name" value="Lambda_DNA-bd_dom_sf"/>
</dbReference>
<sequence length="146" mass="16409">MAFKTDAKKIKRWREERHWSQEHLAELAGVGIRTVQRIETGEPASRDTLTALAAAFNVDAMALCIDPEEEAATLFKTKNEKVRSGMRLAFFIHLVSYVFGMILFAAISVGMDAFVMKWAMIWWTVGMAGHGVALALVELVTRHQDK</sequence>
<comment type="caution">
    <text evidence="3">The sequence shown here is derived from an EMBL/GenBank/DDBJ whole genome shotgun (WGS) entry which is preliminary data.</text>
</comment>
<evidence type="ECO:0000313" key="3">
    <source>
        <dbReference type="EMBL" id="MFC2927023.1"/>
    </source>
</evidence>
<dbReference type="InterPro" id="IPR001387">
    <property type="entry name" value="Cro/C1-type_HTH"/>
</dbReference>
<dbReference type="Proteomes" id="UP001595379">
    <property type="component" value="Unassembled WGS sequence"/>
</dbReference>
<reference evidence="4" key="1">
    <citation type="journal article" date="2019" name="Int. J. Syst. Evol. Microbiol.">
        <title>The Global Catalogue of Microorganisms (GCM) 10K type strain sequencing project: providing services to taxonomists for standard genome sequencing and annotation.</title>
        <authorList>
            <consortium name="The Broad Institute Genomics Platform"/>
            <consortium name="The Broad Institute Genome Sequencing Center for Infectious Disease"/>
            <person name="Wu L."/>
            <person name="Ma J."/>
        </authorList>
    </citation>
    <scope>NUCLEOTIDE SEQUENCE [LARGE SCALE GENOMIC DNA]</scope>
    <source>
        <strain evidence="4">KCTC 52487</strain>
    </source>
</reference>